<sequence length="195" mass="19719">MADGLLAAVGPAHAPESPADGRSNGDGTGAGGAWSEGASGASPVESGNFTDATVTADPNALGAEDQVAEQVAYWVNQKTQNAELTLQRDGQPVEVSVSLSGNEAHVSFRSDQQQTRELLDQSMAQLSDLLRSEGLVLSGMSVGTSARDSADGGEAGQQRPRDGARQAQVVSAVPAGTASLARGGGATDRAVDVFV</sequence>
<evidence type="ECO:0000313" key="3">
    <source>
        <dbReference type="EMBL" id="MDD2178507.1"/>
    </source>
</evidence>
<gene>
    <name evidence="3" type="ORF">OIN59_13810</name>
</gene>
<feature type="region of interest" description="Disordered" evidence="1">
    <location>
        <begin position="143"/>
        <end position="169"/>
    </location>
</feature>
<evidence type="ECO:0000256" key="1">
    <source>
        <dbReference type="SAM" id="MobiDB-lite"/>
    </source>
</evidence>
<feature type="compositionally biased region" description="Gly residues" evidence="1">
    <location>
        <begin position="24"/>
        <end position="34"/>
    </location>
</feature>
<keyword evidence="3" id="KW-0966">Cell projection</keyword>
<dbReference type="Proteomes" id="UP001148932">
    <property type="component" value="Unassembled WGS sequence"/>
</dbReference>
<dbReference type="Gene3D" id="3.30.750.140">
    <property type="match status" value="1"/>
</dbReference>
<dbReference type="InterPro" id="IPR038610">
    <property type="entry name" value="FliK-like_C_sf"/>
</dbReference>
<dbReference type="EMBL" id="JAPCKI010000007">
    <property type="protein sequence ID" value="MDD2178507.1"/>
    <property type="molecule type" value="Genomic_DNA"/>
</dbReference>
<dbReference type="RefSeq" id="WP_274111235.1">
    <property type="nucleotide sequence ID" value="NZ_JAPCKI010000007.1"/>
</dbReference>
<accession>A0ABT5RZJ2</accession>
<dbReference type="InterPro" id="IPR052563">
    <property type="entry name" value="FliK"/>
</dbReference>
<proteinExistence type="predicted"/>
<evidence type="ECO:0000313" key="4">
    <source>
        <dbReference type="Proteomes" id="UP001148932"/>
    </source>
</evidence>
<name>A0ABT5RZJ2_9BURK</name>
<dbReference type="InterPro" id="IPR021136">
    <property type="entry name" value="Flagellar_hook_control-like_C"/>
</dbReference>
<reference evidence="3" key="1">
    <citation type="submission" date="2022-10" db="EMBL/GenBank/DDBJ databases">
        <title>Description of microaerobic benzene degrading bacteria.</title>
        <authorList>
            <person name="Bedics A."/>
            <person name="Tancsics A."/>
            <person name="Banerjee S."/>
        </authorList>
    </citation>
    <scope>NUCLEOTIDE SEQUENCE</scope>
    <source>
        <strain evidence="3">D2M1</strain>
    </source>
</reference>
<dbReference type="PANTHER" id="PTHR37533">
    <property type="entry name" value="FLAGELLAR HOOK-LENGTH CONTROL PROTEIN"/>
    <property type="match status" value="1"/>
</dbReference>
<dbReference type="Pfam" id="PF02120">
    <property type="entry name" value="Flg_hook"/>
    <property type="match status" value="1"/>
</dbReference>
<evidence type="ECO:0000259" key="2">
    <source>
        <dbReference type="Pfam" id="PF02120"/>
    </source>
</evidence>
<keyword evidence="3" id="KW-0969">Cilium</keyword>
<protein>
    <submittedName>
        <fullName evidence="3">Flagellar hook-length control protein FliK</fullName>
    </submittedName>
</protein>
<keyword evidence="4" id="KW-1185">Reference proteome</keyword>
<organism evidence="3 4">
    <name type="scientific">Acidovorax benzenivorans</name>
    <dbReference type="NCBI Taxonomy" id="2987520"/>
    <lineage>
        <taxon>Bacteria</taxon>
        <taxon>Pseudomonadati</taxon>
        <taxon>Pseudomonadota</taxon>
        <taxon>Betaproteobacteria</taxon>
        <taxon>Burkholderiales</taxon>
        <taxon>Comamonadaceae</taxon>
        <taxon>Acidovorax</taxon>
    </lineage>
</organism>
<comment type="caution">
    <text evidence="3">The sequence shown here is derived from an EMBL/GenBank/DDBJ whole genome shotgun (WGS) entry which is preliminary data.</text>
</comment>
<keyword evidence="3" id="KW-0282">Flagellum</keyword>
<feature type="region of interest" description="Disordered" evidence="1">
    <location>
        <begin position="1"/>
        <end position="61"/>
    </location>
</feature>
<dbReference type="CDD" id="cd17470">
    <property type="entry name" value="T3SS_Flik_C"/>
    <property type="match status" value="1"/>
</dbReference>
<feature type="domain" description="Flagellar hook-length control protein-like C-terminal" evidence="2">
    <location>
        <begin position="69"/>
        <end position="146"/>
    </location>
</feature>
<dbReference type="PANTHER" id="PTHR37533:SF2">
    <property type="entry name" value="FLAGELLAR HOOK-LENGTH CONTROL PROTEIN"/>
    <property type="match status" value="1"/>
</dbReference>